<dbReference type="PANTHER" id="PTHR31435:SF9">
    <property type="entry name" value="PROTEIN NATD1"/>
    <property type="match status" value="1"/>
</dbReference>
<dbReference type="Gene3D" id="3.40.630.30">
    <property type="match status" value="1"/>
</dbReference>
<keyword evidence="3" id="KW-1185">Reference proteome</keyword>
<dbReference type="SUPFAM" id="SSF55729">
    <property type="entry name" value="Acyl-CoA N-acyltransferases (Nat)"/>
    <property type="match status" value="1"/>
</dbReference>
<evidence type="ECO:0000313" key="2">
    <source>
        <dbReference type="EMBL" id="QDZ15903.1"/>
    </source>
</evidence>
<proteinExistence type="predicted"/>
<gene>
    <name evidence="2" type="ORF">FPZ11_14970</name>
</gene>
<dbReference type="Pfam" id="PF14542">
    <property type="entry name" value="Acetyltransf_CG"/>
    <property type="match status" value="1"/>
</dbReference>
<dbReference type="PANTHER" id="PTHR31435">
    <property type="entry name" value="PROTEIN NATD1"/>
    <property type="match status" value="1"/>
</dbReference>
<name>A0A5B8M6B2_9MICO</name>
<dbReference type="PROSITE" id="PS51729">
    <property type="entry name" value="GNAT_YJDJ"/>
    <property type="match status" value="1"/>
</dbReference>
<dbReference type="EMBL" id="CP042305">
    <property type="protein sequence ID" value="QDZ15903.1"/>
    <property type="molecule type" value="Genomic_DNA"/>
</dbReference>
<dbReference type="Proteomes" id="UP000320216">
    <property type="component" value="Chromosome"/>
</dbReference>
<dbReference type="InterPro" id="IPR016181">
    <property type="entry name" value="Acyl_CoA_acyltransferase"/>
</dbReference>
<dbReference type="OrthoDB" id="5405911at2"/>
<dbReference type="RefSeq" id="WP_146321937.1">
    <property type="nucleotide sequence ID" value="NZ_CP042305.1"/>
</dbReference>
<dbReference type="InterPro" id="IPR031165">
    <property type="entry name" value="GNAT_YJDJ"/>
</dbReference>
<organism evidence="2 3">
    <name type="scientific">Humibacter ginsenosidimutans</name>
    <dbReference type="NCBI Taxonomy" id="2599293"/>
    <lineage>
        <taxon>Bacteria</taxon>
        <taxon>Bacillati</taxon>
        <taxon>Actinomycetota</taxon>
        <taxon>Actinomycetes</taxon>
        <taxon>Micrococcales</taxon>
        <taxon>Microbacteriaceae</taxon>
        <taxon>Humibacter</taxon>
    </lineage>
</organism>
<dbReference type="AlphaFoldDB" id="A0A5B8M6B2"/>
<evidence type="ECO:0000313" key="3">
    <source>
        <dbReference type="Proteomes" id="UP000320216"/>
    </source>
</evidence>
<protein>
    <submittedName>
        <fullName evidence="2">N-acetyltransferase</fullName>
    </submittedName>
</protein>
<dbReference type="GO" id="GO:0016740">
    <property type="term" value="F:transferase activity"/>
    <property type="evidence" value="ECO:0007669"/>
    <property type="project" value="UniProtKB-KW"/>
</dbReference>
<dbReference type="InterPro" id="IPR045057">
    <property type="entry name" value="Gcn5-rel_NAT"/>
</dbReference>
<accession>A0A5B8M6B2</accession>
<feature type="domain" description="N-acetyltransferase" evidence="1">
    <location>
        <begin position="7"/>
        <end position="94"/>
    </location>
</feature>
<dbReference type="KEGG" id="huw:FPZ11_14970"/>
<sequence>MAKEEYAHEADAHRYTLRVGGQIASVVEYTVLGDALSMTRTFTNPNLRGQGLANKIVTFAVDDVEQNTGFHVVPMCWYVAQWFDQHPERADLLKARTA</sequence>
<evidence type="ECO:0000259" key="1">
    <source>
        <dbReference type="PROSITE" id="PS51729"/>
    </source>
</evidence>
<reference evidence="2 3" key="1">
    <citation type="submission" date="2019-07" db="EMBL/GenBank/DDBJ databases">
        <title>Full genome sequence of Humibacter sp. WJ7-1.</title>
        <authorList>
            <person name="Im W.-T."/>
        </authorList>
    </citation>
    <scope>NUCLEOTIDE SEQUENCE [LARGE SCALE GENOMIC DNA]</scope>
    <source>
        <strain evidence="2 3">WJ7-1</strain>
    </source>
</reference>
<keyword evidence="2" id="KW-0808">Transferase</keyword>